<organism evidence="1 2">
    <name type="scientific">Rhododendron molle</name>
    <name type="common">Chinese azalea</name>
    <name type="synonym">Azalea mollis</name>
    <dbReference type="NCBI Taxonomy" id="49168"/>
    <lineage>
        <taxon>Eukaryota</taxon>
        <taxon>Viridiplantae</taxon>
        <taxon>Streptophyta</taxon>
        <taxon>Embryophyta</taxon>
        <taxon>Tracheophyta</taxon>
        <taxon>Spermatophyta</taxon>
        <taxon>Magnoliopsida</taxon>
        <taxon>eudicotyledons</taxon>
        <taxon>Gunneridae</taxon>
        <taxon>Pentapetalae</taxon>
        <taxon>asterids</taxon>
        <taxon>Ericales</taxon>
        <taxon>Ericaceae</taxon>
        <taxon>Ericoideae</taxon>
        <taxon>Rhodoreae</taxon>
        <taxon>Rhododendron</taxon>
    </lineage>
</organism>
<dbReference type="Proteomes" id="UP001062846">
    <property type="component" value="Chromosome 10"/>
</dbReference>
<gene>
    <name evidence="1" type="ORF">RHMOL_Rhmol10G0076500</name>
</gene>
<keyword evidence="2" id="KW-1185">Reference proteome</keyword>
<name>A0ACC0M1G8_RHOML</name>
<protein>
    <submittedName>
        <fullName evidence="1">Uncharacterized protein</fullName>
    </submittedName>
</protein>
<proteinExistence type="predicted"/>
<reference evidence="1" key="1">
    <citation type="submission" date="2022-02" db="EMBL/GenBank/DDBJ databases">
        <title>Plant Genome Project.</title>
        <authorList>
            <person name="Zhang R.-G."/>
        </authorList>
    </citation>
    <scope>NUCLEOTIDE SEQUENCE</scope>
    <source>
        <strain evidence="1">AT1</strain>
    </source>
</reference>
<accession>A0ACC0M1G8</accession>
<evidence type="ECO:0000313" key="2">
    <source>
        <dbReference type="Proteomes" id="UP001062846"/>
    </source>
</evidence>
<dbReference type="EMBL" id="CM046397">
    <property type="protein sequence ID" value="KAI8534263.1"/>
    <property type="molecule type" value="Genomic_DNA"/>
</dbReference>
<comment type="caution">
    <text evidence="1">The sequence shown here is derived from an EMBL/GenBank/DDBJ whole genome shotgun (WGS) entry which is preliminary data.</text>
</comment>
<evidence type="ECO:0000313" key="1">
    <source>
        <dbReference type="EMBL" id="KAI8534263.1"/>
    </source>
</evidence>
<sequence>MALDCVLAIGGKIAEYLIDPIGRQFGYLIYYHTNLDSLRNQVNMLEERRGDVQLLVDGAKRKGEVIGPEVEGWMARVVGTSSEANRIFDERQPNKECLNGWCPNLKSRHSISRNAKKMGEKVAKLHGDGNFTRVSYPALPPGIESRPIDGIKCFESRSSILKEVMEALKKDGVSNMIGIRGLGGVGKTTLAKQVAKKAKEEKLFDDVMMATVSQNLKARKIQGEIADLLGFKFVQESDSGRADVLRGQLKQKARILVILDDVWKRFELNDIGIPFGDDHKGCKILVTSRSEEVCNDMGAQKNFPVQILHKEEAWNLFKEMAGIPEDDTNFQSTKMAVANECGGLPIAIVTVARALKGKGKSSWDSALEALRKSTGKNVREVEDKVFKSLELSFNFLKSTEARRCFLLCSLYSEDYDIPIEDLVRYGYGQKLFEGTKSVGEARARVHDNVDHLKKCFLLMDGKSRVHVKMHDVVRDVAISIASREEHLFMVRCDEALKEWPEEERRGNYGVISMRCTGIEWGLPYNLEFPRLQLLRLESDDSRFLIESPGGLDQGMKELKVVALSRMVIQSLPPSLRCLVNLQTLSLSDCNLLHTDLSLIGGLMNLEILSFTGSNIEELPREIGNLTCLKLLDLLRCVETRIPHGILTSLSKLEELYLGKSFTGWDVVDEGKDMLLTNACIAELASLPNLVALDIKVPKIECWVWPRDVVFHGKIRAFDISLGQSRHPFGDTVACQCFLPSTNQLVLQALDISRGVMEIRGLKMLLKVTTNLRLDSMIRAGHGICDLDEDGFKHLSNLRVVNCLDLECLINTSDDQLEMEAFGALETLNLVDLPQLKHLWKGPTQLACLRNLTHVWVARCPKLGYYMFSLAIARNLVQLHELWVLRCSELEVIVSNGGGEHEIEAAGEDDDIVFLKLESLRLYELPNFTGFCKGVNAIRMPQLKRLDLKGISKLNCLCPASRSNNNTTIQPLFNNKDALSSTEELCLILMEDLREIWPGDLQAKLREIEVINCDKLSNILFPSNLIECMEKLEQLTVYNCGSVEVAFDLGELSIGGEGNGNTAIAFPCLAYLSLEQLPKLSHVWVNYPPRISQGFQNLRSLELSRCGSLRILVSPFVARLLVNLKELDIVACEAMEAIIDWEEKVDDRIRTNIIIFPQLTSLKLQNLQLLTSFCPQGCTFQGSFLKDVQIRDCPALKSLPSAVQCAFNEQG</sequence>